<dbReference type="SUPFAM" id="SSF56672">
    <property type="entry name" value="DNA/RNA polymerases"/>
    <property type="match status" value="1"/>
</dbReference>
<evidence type="ECO:0000256" key="12">
    <source>
        <dbReference type="ARBA" id="ARBA00048173"/>
    </source>
</evidence>
<dbReference type="VEuPathDB" id="MicrosporidiaDB:AEWR_090310"/>
<dbReference type="GO" id="GO:0003720">
    <property type="term" value="F:telomerase activity"/>
    <property type="evidence" value="ECO:0007669"/>
    <property type="project" value="InterPro"/>
</dbReference>
<protein>
    <recommendedName>
        <fullName evidence="3 13">Telomerase reverse transcriptase</fullName>
        <ecNumber evidence="2 13">2.7.7.49</ecNumber>
    </recommendedName>
    <alternativeName>
        <fullName evidence="13">Telomerase catalytic subunit</fullName>
    </alternativeName>
</protein>
<dbReference type="PRINTS" id="PR01365">
    <property type="entry name" value="TELOMERASERT"/>
</dbReference>
<dbReference type="Pfam" id="PF12009">
    <property type="entry name" value="Telomerase_RBD"/>
    <property type="match status" value="1"/>
</dbReference>
<evidence type="ECO:0000256" key="9">
    <source>
        <dbReference type="ARBA" id="ARBA00022895"/>
    </source>
</evidence>
<comment type="similarity">
    <text evidence="1 13">Belongs to the reverse transcriptase family. Telomerase subfamily.</text>
</comment>
<dbReference type="VEuPathDB" id="MicrosporidiaDB:AEWQ_090320"/>
<keyword evidence="4 13" id="KW-0158">Chromosome</keyword>
<evidence type="ECO:0000259" key="15">
    <source>
        <dbReference type="PROSITE" id="PS50878"/>
    </source>
</evidence>
<dbReference type="GO" id="GO:0000333">
    <property type="term" value="C:telomerase catalytic core complex"/>
    <property type="evidence" value="ECO:0007669"/>
    <property type="project" value="TreeGrafter"/>
</dbReference>
<evidence type="ECO:0000256" key="3">
    <source>
        <dbReference type="ARBA" id="ARBA00016182"/>
    </source>
</evidence>
<dbReference type="PANTHER" id="PTHR12066:SF0">
    <property type="entry name" value="TELOMERASE REVERSE TRANSCRIPTASE"/>
    <property type="match status" value="1"/>
</dbReference>
<dbReference type="GO" id="GO:0070034">
    <property type="term" value="F:telomerase RNA binding"/>
    <property type="evidence" value="ECO:0007669"/>
    <property type="project" value="TreeGrafter"/>
</dbReference>
<evidence type="ECO:0000256" key="13">
    <source>
        <dbReference type="RuleBase" id="RU365061"/>
    </source>
</evidence>
<name>M1JKZ0_ENCCN</name>
<accession>M1JKZ0</accession>
<evidence type="ECO:0000256" key="6">
    <source>
        <dbReference type="ARBA" id="ARBA00022695"/>
    </source>
</evidence>
<keyword evidence="9 13" id="KW-0779">Telomere</keyword>
<feature type="domain" description="Reverse transcriptase" evidence="15">
    <location>
        <begin position="378"/>
        <end position="691"/>
    </location>
</feature>
<dbReference type="GO" id="GO:0042162">
    <property type="term" value="F:telomeric DNA binding"/>
    <property type="evidence" value="ECO:0007669"/>
    <property type="project" value="TreeGrafter"/>
</dbReference>
<comment type="subcellular location">
    <subcellularLocation>
        <location evidence="13">Nucleus</location>
    </subcellularLocation>
    <subcellularLocation>
        <location evidence="13">Chromosome</location>
        <location evidence="13">Telomere</location>
    </subcellularLocation>
</comment>
<evidence type="ECO:0000256" key="11">
    <source>
        <dbReference type="ARBA" id="ARBA00023242"/>
    </source>
</evidence>
<dbReference type="PANTHER" id="PTHR12066">
    <property type="entry name" value="TELOMERASE REVERSE TRANSCRIPTASE"/>
    <property type="match status" value="1"/>
</dbReference>
<evidence type="ECO:0000256" key="10">
    <source>
        <dbReference type="ARBA" id="ARBA00022918"/>
    </source>
</evidence>
<evidence type="ECO:0000256" key="8">
    <source>
        <dbReference type="ARBA" id="ARBA00022842"/>
    </source>
</evidence>
<dbReference type="InterPro" id="IPR021891">
    <property type="entry name" value="Telomerase_RBD"/>
</dbReference>
<keyword evidence="8 13" id="KW-0460">Magnesium</keyword>
<dbReference type="SMART" id="SM00975">
    <property type="entry name" value="Telomerase_RBD"/>
    <property type="match status" value="1"/>
</dbReference>
<comment type="catalytic activity">
    <reaction evidence="12 13">
        <text>DNA(n) + a 2'-deoxyribonucleoside 5'-triphosphate = DNA(n+1) + diphosphate</text>
        <dbReference type="Rhea" id="RHEA:22508"/>
        <dbReference type="Rhea" id="RHEA-COMP:17339"/>
        <dbReference type="Rhea" id="RHEA-COMP:17340"/>
        <dbReference type="ChEBI" id="CHEBI:33019"/>
        <dbReference type="ChEBI" id="CHEBI:61560"/>
        <dbReference type="ChEBI" id="CHEBI:173112"/>
        <dbReference type="EC" id="2.7.7.49"/>
    </reaction>
</comment>
<reference evidence="16" key="1">
    <citation type="journal article" date="2013" name="Eukaryot. Cell">
        <title>Extremely Reduced Levels of Heterozygosity in the Vertebrate Pathogen Encephalitozoon cuniculi.</title>
        <authorList>
            <person name="Selman M."/>
            <person name="Sak B."/>
            <person name="Kvac M."/>
            <person name="Farinelli L."/>
            <person name="Weiss L.M."/>
            <person name="Corradi N."/>
        </authorList>
    </citation>
    <scope>NUCLEOTIDE SEQUENCE</scope>
</reference>
<evidence type="ECO:0000256" key="4">
    <source>
        <dbReference type="ARBA" id="ARBA00022454"/>
    </source>
</evidence>
<comment type="function">
    <text evidence="13">Telomerase is a ribonucleoprotein enzyme essential for the replication of chromosome termini in most eukaryotes. It elongates telomeres. It is a reverse transcriptase that adds simple sequence repeats to chromosome ends by copying a template sequence within the RNA component of the enzyme.</text>
</comment>
<dbReference type="VEuPathDB" id="MicrosporidiaDB:ECU09_0310"/>
<dbReference type="VEuPathDB" id="MicrosporidiaDB:M970_090310"/>
<evidence type="ECO:0000256" key="14">
    <source>
        <dbReference type="SAM" id="Phobius"/>
    </source>
</evidence>
<dbReference type="InterPro" id="IPR000477">
    <property type="entry name" value="RT_dom"/>
</dbReference>
<dbReference type="GO" id="GO:0007004">
    <property type="term" value="P:telomere maintenance via telomerase"/>
    <property type="evidence" value="ECO:0007669"/>
    <property type="project" value="TreeGrafter"/>
</dbReference>
<proteinExistence type="inferred from homology"/>
<dbReference type="InterPro" id="IPR003545">
    <property type="entry name" value="Telomerase_RT"/>
</dbReference>
<sequence length="823" mass="95281">MKIYKSRQMLELLKSFGFLSLRDFLAAYGVADLPDIVDRVYVRASRTPVVSSFKSTQKDVELISKAVRTLLIKNRDNHLCAGYKWWSPGLPGASTKIICYFPNSSSRILRSHEWSWLMRSIGDELAFFILTECLVIQMLNSGYVFLAGDFKSLSGMATERVSNAIGRNVLFYKETRRISFCSLSAFEYVFEAHNSEKYKVIQKDARDVLESIERRWKKISTHAIFKSFFKDELAIEDKSSALECGVKQSKLVNFLFLISKKLFKDAFDLHGFRILKSRLSLLIHRNRYETVSKNELVKYFRISRFKFFRTLRCTRSEFVFRFRVSSRFLVYITEKLIIPIISKYFYCTETSFSKFKVHYFPRSIWRHFSSIHIDRFLEKFEPAKGSTTHSYSELRCIPKMNGARIISNMSKARNGRPSINKSIYPEFCVLRHETHGMLGNSILNHSGMYEKLSSYLSRSVRPLYILKVDLSGCFDNIPQDEVVSLVRRLLHKSRYHTKSFSILEEVGGELRSRYVCKVTENAETINELMMEPGAFVNKVVKENASQRILSREEVEGAMTNMIKRNYVKHNGKLFVQKTGIAQGSVASTLLCSLYYKSIDDLYFDRVFKEGILTRYVDDFLVISPCIDEIMKFLEVSQSISHLGINFSKEKMESNFGLEEHLKAASSISELSKHKHSMKITNAPVGWCGTKIYSDGFSIKSQTADPYLPFSIAHSSTKPGRALESRMRKLLQNRMSRIYIDPNNKKAYENIYDTFLFYGKKLGLLLGRMDFINRSFARRTLEHSKRFAFRICRKHGISITRKKIEDIASRAFDQSGVSRIVLTP</sequence>
<evidence type="ECO:0000256" key="1">
    <source>
        <dbReference type="ARBA" id="ARBA00008001"/>
    </source>
</evidence>
<evidence type="ECO:0000256" key="5">
    <source>
        <dbReference type="ARBA" id="ARBA00022679"/>
    </source>
</evidence>
<dbReference type="EMBL" id="KC513614">
    <property type="protein sequence ID" value="AGE96204.1"/>
    <property type="molecule type" value="Genomic_DNA"/>
</dbReference>
<keyword evidence="14" id="KW-0472">Membrane</keyword>
<keyword evidence="14" id="KW-1133">Transmembrane helix</keyword>
<keyword evidence="14" id="KW-0812">Transmembrane</keyword>
<keyword evidence="5 13" id="KW-0808">Transferase</keyword>
<dbReference type="VEuPathDB" id="MicrosporidiaDB:AEWD_090310"/>
<evidence type="ECO:0000256" key="2">
    <source>
        <dbReference type="ARBA" id="ARBA00012493"/>
    </source>
</evidence>
<dbReference type="GO" id="GO:0046872">
    <property type="term" value="F:metal ion binding"/>
    <property type="evidence" value="ECO:0007669"/>
    <property type="project" value="UniProtKB-KW"/>
</dbReference>
<dbReference type="InterPro" id="IPR043502">
    <property type="entry name" value="DNA/RNA_pol_sf"/>
</dbReference>
<keyword evidence="11 13" id="KW-0539">Nucleus</keyword>
<dbReference type="CDD" id="cd01648">
    <property type="entry name" value="TERT"/>
    <property type="match status" value="1"/>
</dbReference>
<evidence type="ECO:0000256" key="7">
    <source>
        <dbReference type="ARBA" id="ARBA00022723"/>
    </source>
</evidence>
<dbReference type="Gene3D" id="1.10.132.70">
    <property type="match status" value="1"/>
</dbReference>
<dbReference type="OMA" id="CYDSIPR"/>
<gene>
    <name evidence="16" type="ORF">ECU09_0310</name>
</gene>
<feature type="transmembrane region" description="Helical" evidence="14">
    <location>
        <begin position="125"/>
        <end position="146"/>
    </location>
</feature>
<dbReference type="EC" id="2.7.7.49" evidence="2 13"/>
<evidence type="ECO:0000313" key="16">
    <source>
        <dbReference type="EMBL" id="AGE96204.1"/>
    </source>
</evidence>
<organism evidence="16">
    <name type="scientific">Encephalitozoon cuniculi</name>
    <name type="common">Microsporidian parasite</name>
    <dbReference type="NCBI Taxonomy" id="6035"/>
    <lineage>
        <taxon>Eukaryota</taxon>
        <taxon>Fungi</taxon>
        <taxon>Fungi incertae sedis</taxon>
        <taxon>Microsporidia</taxon>
        <taxon>Unikaryonidae</taxon>
        <taxon>Encephalitozoon</taxon>
    </lineage>
</organism>
<dbReference type="AlphaFoldDB" id="M1JKZ0"/>
<keyword evidence="7 13" id="KW-0479">Metal-binding</keyword>
<keyword evidence="10 13" id="KW-0695">RNA-directed DNA polymerase</keyword>
<keyword evidence="6 13" id="KW-0548">Nucleotidyltransferase</keyword>
<dbReference type="GO" id="GO:0000781">
    <property type="term" value="C:chromosome, telomeric region"/>
    <property type="evidence" value="ECO:0007669"/>
    <property type="project" value="UniProtKB-SubCell"/>
</dbReference>
<dbReference type="PROSITE" id="PS50878">
    <property type="entry name" value="RT_POL"/>
    <property type="match status" value="1"/>
</dbReference>